<dbReference type="Pfam" id="PF00026">
    <property type="entry name" value="Asp"/>
    <property type="match status" value="1"/>
</dbReference>
<dbReference type="PROSITE" id="PS51767">
    <property type="entry name" value="PEPTIDASE_A1"/>
    <property type="match status" value="1"/>
</dbReference>
<comment type="similarity">
    <text evidence="1">Belongs to the peptidase A1 family.</text>
</comment>
<sequence>MTNEETSTLHYQKIKLSWFRESLCTTWMQLNAGRATFGDPLGTPSARRTRRATITCAGYIAPIRAQGNSSKIRLDSTLANISIAAREKSQKLTTLQGKGCLTSSKHHTLTAQISHRMIVVSRNRATETSYQSDYRCPLYVSSMRPRVLQQNTEVGISFVVAISNSKRHATPQRCIHTHVAAFKAAIIRGKLSLEIYTYFAWVTLHDKVERSMSVCVASLPPSSILFISIVTTVFRAFQPNKSDLHLAMLKSQRTLLVVALSITHYVEASKLQDRSVDLPVAEHVVPIRRLSSSSSQLSGRDELLSSNDIAVSGRTAGLRNTRDIFGVDVQVGDQVSTLIFNTGVPFTLVFAPGFQCLDTDGNKFKPDTCPFTAHDTASFSGGKIDGPILNLTYGDGTGASGPRGYEKVSLAGIHIDRQEIAICNRAVEQDWTTKPVGGFVGFSFPNTDTQQLKANYSYTPWIFTAYEQGLIYPPVFSVALNPVYKRSVDFANNGALAIGGLPPNVPTTGSWAITPVVSDFEDKVIRYWTIIPDGFTVKSKENPRGKFVPWTEQAGYIPGLRRLQVASSIWGINLPKPYVDEIYKSIDPAPYQTKDGSWVANCNASYTDASVRIGGVDLLIDRYSVITSQFGDDLEPGQCFLGVYPGGYSLGANFLRSVLAVHDMTKGKERMLFKQRVLRLLEN</sequence>
<evidence type="ECO:0000259" key="2">
    <source>
        <dbReference type="PROSITE" id="PS51767"/>
    </source>
</evidence>
<dbReference type="InterPro" id="IPR001461">
    <property type="entry name" value="Aspartic_peptidase_A1"/>
</dbReference>
<dbReference type="Proteomes" id="UP000016936">
    <property type="component" value="Unassembled WGS sequence"/>
</dbReference>
<evidence type="ECO:0000313" key="3">
    <source>
        <dbReference type="EMBL" id="EMD89635.1"/>
    </source>
</evidence>
<proteinExistence type="inferred from homology"/>
<name>M2SW99_COCH5</name>
<keyword evidence="4" id="KW-1185">Reference proteome</keyword>
<dbReference type="InterPro" id="IPR034164">
    <property type="entry name" value="Pepsin-like_dom"/>
</dbReference>
<gene>
    <name evidence="3" type="ORF">COCHEDRAFT_1204357</name>
</gene>
<dbReference type="PANTHER" id="PTHR47966">
    <property type="entry name" value="BETA-SITE APP-CLEAVING ENZYME, ISOFORM A-RELATED"/>
    <property type="match status" value="1"/>
</dbReference>
<dbReference type="Gene3D" id="2.40.70.10">
    <property type="entry name" value="Acid Proteases"/>
    <property type="match status" value="2"/>
</dbReference>
<dbReference type="GO" id="GO:0000324">
    <property type="term" value="C:fungal-type vacuole"/>
    <property type="evidence" value="ECO:0007669"/>
    <property type="project" value="TreeGrafter"/>
</dbReference>
<dbReference type="PANTHER" id="PTHR47966:SF47">
    <property type="entry name" value="ENDOPEPTIDASE, PUTATIVE (AFU_ORTHOLOGUE AFUA_3G01220)-RELATED"/>
    <property type="match status" value="1"/>
</dbReference>
<protein>
    <recommendedName>
        <fullName evidence="2">Peptidase A1 domain-containing protein</fullName>
    </recommendedName>
</protein>
<dbReference type="CDD" id="cd05471">
    <property type="entry name" value="pepsin_like"/>
    <property type="match status" value="1"/>
</dbReference>
<accession>M2SW99</accession>
<dbReference type="eggNOG" id="KOG1339">
    <property type="taxonomic scope" value="Eukaryota"/>
</dbReference>
<evidence type="ECO:0000256" key="1">
    <source>
        <dbReference type="ARBA" id="ARBA00007447"/>
    </source>
</evidence>
<dbReference type="SUPFAM" id="SSF50630">
    <property type="entry name" value="Acid proteases"/>
    <property type="match status" value="1"/>
</dbReference>
<organism evidence="3 4">
    <name type="scientific">Cochliobolus heterostrophus (strain C5 / ATCC 48332 / race O)</name>
    <name type="common">Southern corn leaf blight fungus</name>
    <name type="synonym">Bipolaris maydis</name>
    <dbReference type="NCBI Taxonomy" id="701091"/>
    <lineage>
        <taxon>Eukaryota</taxon>
        <taxon>Fungi</taxon>
        <taxon>Dikarya</taxon>
        <taxon>Ascomycota</taxon>
        <taxon>Pezizomycotina</taxon>
        <taxon>Dothideomycetes</taxon>
        <taxon>Pleosporomycetidae</taxon>
        <taxon>Pleosporales</taxon>
        <taxon>Pleosporineae</taxon>
        <taxon>Pleosporaceae</taxon>
        <taxon>Bipolaris</taxon>
    </lineage>
</organism>
<feature type="domain" description="Peptidase A1" evidence="2">
    <location>
        <begin position="325"/>
        <end position="674"/>
    </location>
</feature>
<reference evidence="4" key="2">
    <citation type="journal article" date="2013" name="PLoS Genet.">
        <title>Comparative genome structure, secondary metabolite, and effector coding capacity across Cochliobolus pathogens.</title>
        <authorList>
            <person name="Condon B.J."/>
            <person name="Leng Y."/>
            <person name="Wu D."/>
            <person name="Bushley K.E."/>
            <person name="Ohm R.A."/>
            <person name="Otillar R."/>
            <person name="Martin J."/>
            <person name="Schackwitz W."/>
            <person name="Grimwood J."/>
            <person name="MohdZainudin N."/>
            <person name="Xue C."/>
            <person name="Wang R."/>
            <person name="Manning V.A."/>
            <person name="Dhillon B."/>
            <person name="Tu Z.J."/>
            <person name="Steffenson B.J."/>
            <person name="Salamov A."/>
            <person name="Sun H."/>
            <person name="Lowry S."/>
            <person name="LaButti K."/>
            <person name="Han J."/>
            <person name="Copeland A."/>
            <person name="Lindquist E."/>
            <person name="Barry K."/>
            <person name="Schmutz J."/>
            <person name="Baker S.E."/>
            <person name="Ciuffetti L.M."/>
            <person name="Grigoriev I.V."/>
            <person name="Zhong S."/>
            <person name="Turgeon B.G."/>
        </authorList>
    </citation>
    <scope>NUCLEOTIDE SEQUENCE [LARGE SCALE GENOMIC DNA]</scope>
    <source>
        <strain evidence="4">C5 / ATCC 48332 / race O</strain>
    </source>
</reference>
<dbReference type="STRING" id="701091.M2SW99"/>
<evidence type="ECO:0000313" key="4">
    <source>
        <dbReference type="Proteomes" id="UP000016936"/>
    </source>
</evidence>
<dbReference type="OrthoDB" id="15189at2759"/>
<dbReference type="GO" id="GO:0004190">
    <property type="term" value="F:aspartic-type endopeptidase activity"/>
    <property type="evidence" value="ECO:0007669"/>
    <property type="project" value="InterPro"/>
</dbReference>
<dbReference type="EMBL" id="KB445578">
    <property type="protein sequence ID" value="EMD89635.1"/>
    <property type="molecule type" value="Genomic_DNA"/>
</dbReference>
<dbReference type="InterPro" id="IPR033121">
    <property type="entry name" value="PEPTIDASE_A1"/>
</dbReference>
<reference evidence="3 4" key="1">
    <citation type="journal article" date="2012" name="PLoS Pathog.">
        <title>Diverse lifestyles and strategies of plant pathogenesis encoded in the genomes of eighteen Dothideomycetes fungi.</title>
        <authorList>
            <person name="Ohm R.A."/>
            <person name="Feau N."/>
            <person name="Henrissat B."/>
            <person name="Schoch C.L."/>
            <person name="Horwitz B.A."/>
            <person name="Barry K.W."/>
            <person name="Condon B.J."/>
            <person name="Copeland A.C."/>
            <person name="Dhillon B."/>
            <person name="Glaser F."/>
            <person name="Hesse C.N."/>
            <person name="Kosti I."/>
            <person name="LaButti K."/>
            <person name="Lindquist E.A."/>
            <person name="Lucas S."/>
            <person name="Salamov A.A."/>
            <person name="Bradshaw R.E."/>
            <person name="Ciuffetti L."/>
            <person name="Hamelin R.C."/>
            <person name="Kema G.H.J."/>
            <person name="Lawrence C."/>
            <person name="Scott J.A."/>
            <person name="Spatafora J.W."/>
            <person name="Turgeon B.G."/>
            <person name="de Wit P.J.G.M."/>
            <person name="Zhong S."/>
            <person name="Goodwin S.B."/>
            <person name="Grigoriev I.V."/>
        </authorList>
    </citation>
    <scope>NUCLEOTIDE SEQUENCE [LARGE SCALE GENOMIC DNA]</scope>
    <source>
        <strain evidence="4">C5 / ATCC 48332 / race O</strain>
    </source>
</reference>
<dbReference type="InterPro" id="IPR021109">
    <property type="entry name" value="Peptidase_aspartic_dom_sf"/>
</dbReference>
<dbReference type="GO" id="GO:0006508">
    <property type="term" value="P:proteolysis"/>
    <property type="evidence" value="ECO:0007669"/>
    <property type="project" value="InterPro"/>
</dbReference>
<dbReference type="HOGENOM" id="CLU_402775_0_0_1"/>
<dbReference type="AlphaFoldDB" id="M2SW99"/>